<dbReference type="Pfam" id="PF18962">
    <property type="entry name" value="Por_Secre_tail"/>
    <property type="match status" value="1"/>
</dbReference>
<keyword evidence="2" id="KW-0732">Signal</keyword>
<dbReference type="Pfam" id="PF13306">
    <property type="entry name" value="LRR_5"/>
    <property type="match status" value="1"/>
</dbReference>
<evidence type="ECO:0000256" key="1">
    <source>
        <dbReference type="ARBA" id="ARBA00004196"/>
    </source>
</evidence>
<evidence type="ECO:0000313" key="5">
    <source>
        <dbReference type="Proteomes" id="UP000054172"/>
    </source>
</evidence>
<proteinExistence type="predicted"/>
<protein>
    <recommendedName>
        <fullName evidence="3">Secretion system C-terminal sorting domain-containing protein</fullName>
    </recommendedName>
</protein>
<gene>
    <name evidence="4" type="ORF">AL399_04225</name>
</gene>
<evidence type="ECO:0000259" key="3">
    <source>
        <dbReference type="Pfam" id="PF18962"/>
    </source>
</evidence>
<comment type="subcellular location">
    <subcellularLocation>
        <location evidence="1">Cell envelope</location>
    </subcellularLocation>
</comment>
<dbReference type="InterPro" id="IPR013378">
    <property type="entry name" value="InlB-like_B-rpt"/>
</dbReference>
<dbReference type="GO" id="GO:0030313">
    <property type="term" value="C:cell envelope"/>
    <property type="evidence" value="ECO:0007669"/>
    <property type="project" value="UniProtKB-SubCell"/>
</dbReference>
<dbReference type="InterPro" id="IPR026444">
    <property type="entry name" value="Secre_tail"/>
</dbReference>
<dbReference type="InterPro" id="IPR026906">
    <property type="entry name" value="LRR_5"/>
</dbReference>
<dbReference type="Proteomes" id="UP000054172">
    <property type="component" value="Unassembled WGS sequence"/>
</dbReference>
<keyword evidence="5" id="KW-1185">Reference proteome</keyword>
<feature type="chain" id="PRO_5006212491" description="Secretion system C-terminal sorting domain-containing protein" evidence="2">
    <location>
        <begin position="29"/>
        <end position="666"/>
    </location>
</feature>
<dbReference type="EMBL" id="LIIK01000015">
    <property type="protein sequence ID" value="KQM08997.1"/>
    <property type="molecule type" value="Genomic_DNA"/>
</dbReference>
<dbReference type="NCBIfam" id="TIGR02543">
    <property type="entry name" value="List_Bact_rpt"/>
    <property type="match status" value="1"/>
</dbReference>
<dbReference type="SUPFAM" id="SSF52058">
    <property type="entry name" value="L domain-like"/>
    <property type="match status" value="1"/>
</dbReference>
<organism evidence="4 5">
    <name type="scientific">Candidatus [Bacteroides] periocalifornicus</name>
    <dbReference type="NCBI Taxonomy" id="1702214"/>
    <lineage>
        <taxon>Bacteria</taxon>
        <taxon>Pseudomonadati</taxon>
        <taxon>Bacteroidota</taxon>
    </lineage>
</organism>
<dbReference type="InterPro" id="IPR032675">
    <property type="entry name" value="LRR_dom_sf"/>
</dbReference>
<dbReference type="STRING" id="1702214.AL399_04225"/>
<dbReference type="PATRIC" id="fig|1702214.3.peg.1565"/>
<dbReference type="AlphaFoldDB" id="A0A0Q4B501"/>
<dbReference type="InterPro" id="IPR042229">
    <property type="entry name" value="Listeria/Bacterioides_rpt_sf"/>
</dbReference>
<dbReference type="Gene3D" id="3.80.10.10">
    <property type="entry name" value="Ribonuclease Inhibitor"/>
    <property type="match status" value="1"/>
</dbReference>
<evidence type="ECO:0000313" key="4">
    <source>
        <dbReference type="EMBL" id="KQM08997.1"/>
    </source>
</evidence>
<dbReference type="NCBIfam" id="TIGR04183">
    <property type="entry name" value="Por_Secre_tail"/>
    <property type="match status" value="1"/>
</dbReference>
<reference evidence="4" key="1">
    <citation type="submission" date="2015-08" db="EMBL/GenBank/DDBJ databases">
        <title>Candidatus Bacteriodes Periocalifornicus.</title>
        <authorList>
            <person name="McLean J.S."/>
            <person name="Kelley S."/>
        </authorList>
    </citation>
    <scope>NUCLEOTIDE SEQUENCE [LARGE SCALE GENOMIC DNA]</scope>
    <source>
        <strain evidence="4">12B</strain>
    </source>
</reference>
<dbReference type="Gene3D" id="2.60.40.4270">
    <property type="entry name" value="Listeria-Bacteroides repeat domain"/>
    <property type="match status" value="1"/>
</dbReference>
<accession>A0A0Q4B501</accession>
<comment type="caution">
    <text evidence="4">The sequence shown here is derived from an EMBL/GenBank/DDBJ whole genome shotgun (WGS) entry which is preliminary data.</text>
</comment>
<name>A0A0Q4B501_9BACT</name>
<feature type="signal peptide" evidence="2">
    <location>
        <begin position="1"/>
        <end position="28"/>
    </location>
</feature>
<feature type="domain" description="Secretion system C-terminal sorting" evidence="3">
    <location>
        <begin position="596"/>
        <end position="660"/>
    </location>
</feature>
<evidence type="ECO:0000256" key="2">
    <source>
        <dbReference type="SAM" id="SignalP"/>
    </source>
</evidence>
<dbReference type="Pfam" id="PF09479">
    <property type="entry name" value="Flg_new"/>
    <property type="match status" value="1"/>
</dbReference>
<sequence>MKRNIAKRILLPIAVGLAAIMGTNSAGAQGSPQLKIRYRLLEHQSDTRIMVSTVEEGLKDIQLNLIHSLAFEEGQLSESDFAWLKSKKDEFLSLYWLTIEDSSTPIPAECFSGLLQLNHVLVEMVTSIGKRAFSNCPNLSDLYALKVQTLGEGCLSNCPLLRQVVIPAVENIPDSAFTNDGSLSILRLSMPPSVSPNAFEGCPTPRYIPLNDSKPLLDAYDKSANNGLWHGWTYRDVYFVIDETETLPYTTMVQVAGKQVKIPIREGYHVENFKWYKNDEEVPGEVGYPLPLLENSYYSFTMPNGNVRTKGDVSKNLNQLEFNPNGGLGNMDRAEYAGGRGTTNLPKCTFTRAGYTFIGWATATGATEVTYTDQQSIPRIRCKHGVTVTLYAVWKKTEELKEFTITHQVKGEGGDLAVEKADGTVVASGDKLPEGTIIRVRPTPTVPDHELKWLTCTAEGKTSELLVDEWYAVKSDMQITATFAESKQHVRIWYEDSVPGGRIEVTAEGFLIEDDRSSLDEGTTIELTLKPSEGYRSRAIVISGELVPLTGNKATYTLKGHVAEIFYCFDRIPTSKPKPQPDPNPTTTLLTTAQVVPNPFGDLLTVENAADVLGYQLLNLQGMVVAHGTHSGSQRLQIATESLPTGFYLLVLQSAEGSTTLRAVKR</sequence>